<dbReference type="EMBL" id="CDMY01000347">
    <property type="protein sequence ID" value="CEM04057.1"/>
    <property type="molecule type" value="Genomic_DNA"/>
</dbReference>
<dbReference type="GO" id="GO:0009976">
    <property type="term" value="F:tocopherol cyclase activity"/>
    <property type="evidence" value="ECO:0007669"/>
    <property type="project" value="InterPro"/>
</dbReference>
<feature type="region of interest" description="Disordered" evidence="1">
    <location>
        <begin position="388"/>
        <end position="459"/>
    </location>
</feature>
<sequence>MCISHGLSSRDSHARGRHALPKAAYSSAWKSLFRRMVRKGALMSTRYPSSSSKRRPAPQTHSAPQDGRATVTDDGAVPSTSHQRSWYEFFEGTYRNSTTASAPFFYGWCFRMVDITRNRTATVIIGSFIANQRPKEGEARPSFASHYVFAGFSDTDGTFHTEHAFPCPMAPSAVRLSLDGQDFLSPQMRGCPSLRTFKRVEWRAPDVGHFVIDRTKGQAQLDILTDGLHVRLNASRPLGWTDRLLAVTNRTKVWPADFANSAPVSLCNAGSTPEGWLAHTPLLPLHYDVVMLGSETDYEICLKRGKGVAPPAFRPTAAPPLPSLPDSMPRPAAPPTAVQPQAAETPGKDETKGKATRQGNTTREAKAGRVRDAVAGIGKLSRRLPARAEVSVRPTAVDDGKEENNDSGAYPGRRMEMDWTVRWSVPLPGGGNRKKRHKDQADDPTAAESDEGQSGNRRKRLRFLRHLMPFRRRDAAEASTASGRRGSFRDRRRRFMRLGKGRRRRDAAPRDETPPFFMSDGLGLTLQQDWHPPSPHKRYILGRGSTHLEANWGDMFPSGWTWAQGCARTALPPSPSPQPLVHSSSSSDVQLLLTGGIFRIGPISPLSWVVAYRSPFVQWDFRTTDLHRVEYAISSAQRRVRLVCESRPDRHGYYRRLMIALEAPLWSFTDPPISIPTPEGFSDRPGCVESHVARADVKAFLVNQEDGRSGLIEQRTVPLCALEFGGMFQGLERTSKGFDALWKDTTNEH</sequence>
<feature type="region of interest" description="Disordered" evidence="1">
    <location>
        <begin position="473"/>
        <end position="516"/>
    </location>
</feature>
<dbReference type="VEuPathDB" id="CryptoDB:Vbra_8490"/>
<dbReference type="PANTHER" id="PTHR35309:SF4">
    <property type="entry name" value="TOCOPHEROL CYCLASE"/>
    <property type="match status" value="1"/>
</dbReference>
<organism evidence="2 3">
    <name type="scientific">Vitrella brassicaformis (strain CCMP3155)</name>
    <dbReference type="NCBI Taxonomy" id="1169540"/>
    <lineage>
        <taxon>Eukaryota</taxon>
        <taxon>Sar</taxon>
        <taxon>Alveolata</taxon>
        <taxon>Colpodellida</taxon>
        <taxon>Vitrellaceae</taxon>
        <taxon>Vitrella</taxon>
    </lineage>
</organism>
<evidence type="ECO:0000256" key="1">
    <source>
        <dbReference type="SAM" id="MobiDB-lite"/>
    </source>
</evidence>
<name>A0A0G4EZ58_VITBC</name>
<accession>A0A0G4EZ58</accession>
<dbReference type="PANTHER" id="PTHR35309">
    <property type="match status" value="1"/>
</dbReference>
<gene>
    <name evidence="2" type="ORF">Vbra_8490</name>
</gene>
<dbReference type="OrthoDB" id="5421239at2759"/>
<proteinExistence type="predicted"/>
<dbReference type="AlphaFoldDB" id="A0A0G4EZ58"/>
<feature type="compositionally biased region" description="Low complexity" evidence="1">
    <location>
        <begin position="335"/>
        <end position="345"/>
    </location>
</feature>
<keyword evidence="3" id="KW-1185">Reference proteome</keyword>
<dbReference type="InterPro" id="IPR025893">
    <property type="entry name" value="Tocopherol_cyclase"/>
</dbReference>
<reference evidence="2 3" key="1">
    <citation type="submission" date="2014-11" db="EMBL/GenBank/DDBJ databases">
        <authorList>
            <person name="Zhu J."/>
            <person name="Qi W."/>
            <person name="Song R."/>
        </authorList>
    </citation>
    <scope>NUCLEOTIDE SEQUENCE [LARGE SCALE GENOMIC DNA]</scope>
</reference>
<protein>
    <submittedName>
        <fullName evidence="2">Uncharacterized protein</fullName>
    </submittedName>
</protein>
<evidence type="ECO:0000313" key="3">
    <source>
        <dbReference type="Proteomes" id="UP000041254"/>
    </source>
</evidence>
<feature type="region of interest" description="Disordered" evidence="1">
    <location>
        <begin position="309"/>
        <end position="370"/>
    </location>
</feature>
<dbReference type="InParanoid" id="A0A0G4EZ58"/>
<feature type="region of interest" description="Disordered" evidence="1">
    <location>
        <begin position="44"/>
        <end position="80"/>
    </location>
</feature>
<feature type="compositionally biased region" description="Basic residues" evidence="1">
    <location>
        <begin position="490"/>
        <end position="505"/>
    </location>
</feature>
<evidence type="ECO:0000313" key="2">
    <source>
        <dbReference type="EMBL" id="CEM04057.1"/>
    </source>
</evidence>
<dbReference type="Proteomes" id="UP000041254">
    <property type="component" value="Unassembled WGS sequence"/>
</dbReference>